<comment type="caution">
    <text evidence="2">The sequence shown here is derived from an EMBL/GenBank/DDBJ whole genome shotgun (WGS) entry which is preliminary data.</text>
</comment>
<feature type="transmembrane region" description="Helical" evidence="1">
    <location>
        <begin position="347"/>
        <end position="368"/>
    </location>
</feature>
<evidence type="ECO:0000313" key="2">
    <source>
        <dbReference type="EMBL" id="CAE8655975.1"/>
    </source>
</evidence>
<sequence>ALDSVSEVSNEVEVEDFDIDFPDIERNTAQVIPDQPGLGLLYCARKLVLSCLLPLLLAGLVLYAVFKGVKFFLQFLFDIWIISKYLALLMIRIVLFPFYLLFKLFVPKFIQVIVYEVYDQRIGRRVRVVLKIKQQGEDFITDMPNILFACFWAASETCFAPLWSCCQRLCLATLGKYFWFKVIVPVQDARINNVILQKKRHAMKDSEYLDPGVVSQTRLVASRLKRAQVKASKEKARRLRIRRREEGLHIALHLPLGKNYQHAQLMKQFEETDKTKIHSRTMSIERRYAVGVGAVWTMLGMGALILTLDGAENEQCTICEDHPEVGMKMCRHGQGQDCVFVYHSREVIIAIAITTIGLLLLVYSMFLYRPASLGDSARDE</sequence>
<keyword evidence="1" id="KW-1133">Transmembrane helix</keyword>
<feature type="transmembrane region" description="Helical" evidence="1">
    <location>
        <begin position="47"/>
        <end position="66"/>
    </location>
</feature>
<keyword evidence="1" id="KW-0812">Transmembrane</keyword>
<proteinExistence type="predicted"/>
<evidence type="ECO:0000256" key="1">
    <source>
        <dbReference type="SAM" id="Phobius"/>
    </source>
</evidence>
<feature type="transmembrane region" description="Helical" evidence="1">
    <location>
        <begin position="288"/>
        <end position="308"/>
    </location>
</feature>
<feature type="transmembrane region" description="Helical" evidence="1">
    <location>
        <begin position="86"/>
        <end position="106"/>
    </location>
</feature>
<accession>A0A813ISI9</accession>
<dbReference type="AlphaFoldDB" id="A0A813ISI9"/>
<reference evidence="2" key="1">
    <citation type="submission" date="2021-02" db="EMBL/GenBank/DDBJ databases">
        <authorList>
            <person name="Dougan E. K."/>
            <person name="Rhodes N."/>
            <person name="Thang M."/>
            <person name="Chan C."/>
        </authorList>
    </citation>
    <scope>NUCLEOTIDE SEQUENCE</scope>
</reference>
<feature type="non-terminal residue" evidence="2">
    <location>
        <position position="1"/>
    </location>
</feature>
<name>A0A813ISI9_POLGL</name>
<feature type="non-terminal residue" evidence="2">
    <location>
        <position position="380"/>
    </location>
</feature>
<dbReference type="Proteomes" id="UP000626109">
    <property type="component" value="Unassembled WGS sequence"/>
</dbReference>
<protein>
    <submittedName>
        <fullName evidence="2">Uncharacterized protein</fullName>
    </submittedName>
</protein>
<organism evidence="2 3">
    <name type="scientific">Polarella glacialis</name>
    <name type="common">Dinoflagellate</name>
    <dbReference type="NCBI Taxonomy" id="89957"/>
    <lineage>
        <taxon>Eukaryota</taxon>
        <taxon>Sar</taxon>
        <taxon>Alveolata</taxon>
        <taxon>Dinophyceae</taxon>
        <taxon>Suessiales</taxon>
        <taxon>Suessiaceae</taxon>
        <taxon>Polarella</taxon>
    </lineage>
</organism>
<dbReference type="EMBL" id="CAJNNW010013915">
    <property type="protein sequence ID" value="CAE8655975.1"/>
    <property type="molecule type" value="Genomic_DNA"/>
</dbReference>
<keyword evidence="1" id="KW-0472">Membrane</keyword>
<evidence type="ECO:0000313" key="3">
    <source>
        <dbReference type="Proteomes" id="UP000626109"/>
    </source>
</evidence>
<gene>
    <name evidence="2" type="ORF">PGLA2088_LOCUS11925</name>
</gene>